<dbReference type="RefSeq" id="WP_150276194.1">
    <property type="nucleotide sequence ID" value="NZ_BMFF01000002.1"/>
</dbReference>
<name>A0ABQ1P6F4_9GAMM</name>
<comment type="subcellular location">
    <subcellularLocation>
        <location evidence="1">Cell envelope</location>
    </subcellularLocation>
</comment>
<dbReference type="PANTHER" id="PTHR35936:SF17">
    <property type="entry name" value="ARGININE-BINDING EXTRACELLULAR PROTEIN ARTP"/>
    <property type="match status" value="1"/>
</dbReference>
<comment type="similarity">
    <text evidence="2 4">Belongs to the bacterial solute-binding protein 3 family.</text>
</comment>
<evidence type="ECO:0000313" key="9">
    <source>
        <dbReference type="Proteomes" id="UP000638188"/>
    </source>
</evidence>
<dbReference type="Proteomes" id="UP000638188">
    <property type="component" value="Unassembled WGS sequence"/>
</dbReference>
<feature type="domain" description="Solute-binding protein family 3/N-terminal" evidence="6">
    <location>
        <begin position="25"/>
        <end position="247"/>
    </location>
</feature>
<dbReference type="SUPFAM" id="SSF53850">
    <property type="entry name" value="Periplasmic binding protein-like II"/>
    <property type="match status" value="1"/>
</dbReference>
<comment type="caution">
    <text evidence="8">The sequence shown here is derived from an EMBL/GenBank/DDBJ whole genome shotgun (WGS) entry which is preliminary data.</text>
</comment>
<evidence type="ECO:0000256" key="2">
    <source>
        <dbReference type="ARBA" id="ARBA00010333"/>
    </source>
</evidence>
<dbReference type="Pfam" id="PF00497">
    <property type="entry name" value="SBP_bac_3"/>
    <property type="match status" value="1"/>
</dbReference>
<proteinExistence type="inferred from homology"/>
<evidence type="ECO:0000259" key="7">
    <source>
        <dbReference type="SMART" id="SM00079"/>
    </source>
</evidence>
<feature type="domain" description="Ionotropic glutamate receptor C-terminal" evidence="7">
    <location>
        <begin position="25"/>
        <end position="246"/>
    </location>
</feature>
<keyword evidence="9" id="KW-1185">Reference proteome</keyword>
<evidence type="ECO:0000256" key="4">
    <source>
        <dbReference type="RuleBase" id="RU003744"/>
    </source>
</evidence>
<feature type="signal peptide" evidence="5">
    <location>
        <begin position="1"/>
        <end position="23"/>
    </location>
</feature>
<dbReference type="CDD" id="cd13702">
    <property type="entry name" value="PBP2_mlr5654_like"/>
    <property type="match status" value="1"/>
</dbReference>
<dbReference type="SMART" id="SM00062">
    <property type="entry name" value="PBPb"/>
    <property type="match status" value="1"/>
</dbReference>
<dbReference type="PANTHER" id="PTHR35936">
    <property type="entry name" value="MEMBRANE-BOUND LYTIC MUREIN TRANSGLYCOSYLASE F"/>
    <property type="match status" value="1"/>
</dbReference>
<evidence type="ECO:0000259" key="6">
    <source>
        <dbReference type="SMART" id="SM00062"/>
    </source>
</evidence>
<reference evidence="9" key="1">
    <citation type="journal article" date="2019" name="Int. J. Syst. Evol. Microbiol.">
        <title>The Global Catalogue of Microorganisms (GCM) 10K type strain sequencing project: providing services to taxonomists for standard genome sequencing and annotation.</title>
        <authorList>
            <consortium name="The Broad Institute Genomics Platform"/>
            <consortium name="The Broad Institute Genome Sequencing Center for Infectious Disease"/>
            <person name="Wu L."/>
            <person name="Ma J."/>
        </authorList>
    </citation>
    <scope>NUCLEOTIDE SEQUENCE [LARGE SCALE GENOMIC DNA]</scope>
    <source>
        <strain evidence="9">CGMCC 1.12482</strain>
    </source>
</reference>
<organism evidence="8 9">
    <name type="scientific">Halopseudomonas salina</name>
    <dbReference type="NCBI Taxonomy" id="1323744"/>
    <lineage>
        <taxon>Bacteria</taxon>
        <taxon>Pseudomonadati</taxon>
        <taxon>Pseudomonadota</taxon>
        <taxon>Gammaproteobacteria</taxon>
        <taxon>Pseudomonadales</taxon>
        <taxon>Pseudomonadaceae</taxon>
        <taxon>Halopseudomonas</taxon>
    </lineage>
</organism>
<evidence type="ECO:0000313" key="8">
    <source>
        <dbReference type="EMBL" id="GGC92059.1"/>
    </source>
</evidence>
<dbReference type="InterPro" id="IPR001638">
    <property type="entry name" value="Solute-binding_3/MltF_N"/>
</dbReference>
<sequence>MKSYKKVLLAVTAAMVFSAPALADKLRIGTEGAYPPFNMIDSSGEVTGFDLDIAKALCERMGAECSVVISDWDGIIPALNTRRFDFLVASMSITEEREQAVDFTMPYYTNKLQFVAPKKSEFGVDEESLDGKTIGAQRATIAGQWLEENMGDVVDIRLYDTQENAYLDMNAGRIDGVLADAFVQYEWLQSEAGENFEFKGEPVFSNDKIGIAVRKGDPLRERLNEALQEIVDDGTYAEINAKYFPFSIY</sequence>
<dbReference type="InterPro" id="IPR018313">
    <property type="entry name" value="SBP_3_CS"/>
</dbReference>
<evidence type="ECO:0000256" key="3">
    <source>
        <dbReference type="ARBA" id="ARBA00022729"/>
    </source>
</evidence>
<gene>
    <name evidence="8" type="ORF">GCM10007418_09570</name>
</gene>
<dbReference type="SMART" id="SM00079">
    <property type="entry name" value="PBPe"/>
    <property type="match status" value="1"/>
</dbReference>
<evidence type="ECO:0000256" key="5">
    <source>
        <dbReference type="SAM" id="SignalP"/>
    </source>
</evidence>
<dbReference type="Gene3D" id="3.40.190.10">
    <property type="entry name" value="Periplasmic binding protein-like II"/>
    <property type="match status" value="2"/>
</dbReference>
<accession>A0ABQ1P6F4</accession>
<dbReference type="EMBL" id="BMFF01000002">
    <property type="protein sequence ID" value="GGC92059.1"/>
    <property type="molecule type" value="Genomic_DNA"/>
</dbReference>
<dbReference type="InterPro" id="IPR001320">
    <property type="entry name" value="Iontro_rcpt_C"/>
</dbReference>
<keyword evidence="3 5" id="KW-0732">Signal</keyword>
<feature type="chain" id="PRO_5045435863" evidence="5">
    <location>
        <begin position="24"/>
        <end position="249"/>
    </location>
</feature>
<protein>
    <submittedName>
        <fullName evidence="8">Amino acid ABC transporter substrate-binding protein</fullName>
    </submittedName>
</protein>
<evidence type="ECO:0000256" key="1">
    <source>
        <dbReference type="ARBA" id="ARBA00004196"/>
    </source>
</evidence>
<dbReference type="PROSITE" id="PS01039">
    <property type="entry name" value="SBP_BACTERIAL_3"/>
    <property type="match status" value="1"/>
</dbReference>